<reference evidence="2 3" key="1">
    <citation type="submission" date="2019-07" db="EMBL/GenBank/DDBJ databases">
        <title>Genomic Encyclopedia of Archaeal and Bacterial Type Strains, Phase II (KMG-II): from individual species to whole genera.</title>
        <authorList>
            <person name="Goeker M."/>
        </authorList>
    </citation>
    <scope>NUCLEOTIDE SEQUENCE [LARGE SCALE GENOMIC DNA]</scope>
    <source>
        <strain evidence="2 3">ATCC BAA-252</strain>
    </source>
</reference>
<sequence length="164" mass="17199">MSEPEPTEKKLTAGSATKPQKGAGKIASVSEGTAASSSDPLRSLKNGAFQHKGKPDRPTGFPQFKTARHSTTGTASLPSGQKAQPAPGQQHRQVFTGKMPEFSESSGKEGPFAPRPGTQGGSPHKAGSDSFTSQGEHLPEQITIDMRQLRRVIQLLVLLSGGGK</sequence>
<accession>A0A562TIF2</accession>
<comment type="caution">
    <text evidence="2">The sequence shown here is derived from an EMBL/GenBank/DDBJ whole genome shotgun (WGS) entry which is preliminary data.</text>
</comment>
<dbReference type="AlphaFoldDB" id="A0A562TIF2"/>
<protein>
    <submittedName>
        <fullName evidence="2">Uncharacterized protein</fullName>
    </submittedName>
</protein>
<feature type="compositionally biased region" description="Basic and acidic residues" evidence="1">
    <location>
        <begin position="1"/>
        <end position="11"/>
    </location>
</feature>
<evidence type="ECO:0000313" key="2">
    <source>
        <dbReference type="EMBL" id="TWI93425.1"/>
    </source>
</evidence>
<gene>
    <name evidence="2" type="ORF">JM93_00982</name>
</gene>
<evidence type="ECO:0000256" key="1">
    <source>
        <dbReference type="SAM" id="MobiDB-lite"/>
    </source>
</evidence>
<keyword evidence="3" id="KW-1185">Reference proteome</keyword>
<feature type="compositionally biased region" description="Polar residues" evidence="1">
    <location>
        <begin position="30"/>
        <end position="40"/>
    </location>
</feature>
<feature type="compositionally biased region" description="Polar residues" evidence="1">
    <location>
        <begin position="69"/>
        <end position="82"/>
    </location>
</feature>
<dbReference type="Proteomes" id="UP000320593">
    <property type="component" value="Unassembled WGS sequence"/>
</dbReference>
<proteinExistence type="predicted"/>
<organism evidence="2 3">
    <name type="scientific">Roseibium hamelinense</name>
    <dbReference type="NCBI Taxonomy" id="150831"/>
    <lineage>
        <taxon>Bacteria</taxon>
        <taxon>Pseudomonadati</taxon>
        <taxon>Pseudomonadota</taxon>
        <taxon>Alphaproteobacteria</taxon>
        <taxon>Hyphomicrobiales</taxon>
        <taxon>Stappiaceae</taxon>
        <taxon>Roseibium</taxon>
    </lineage>
</organism>
<name>A0A562TIF2_9HYPH</name>
<evidence type="ECO:0000313" key="3">
    <source>
        <dbReference type="Proteomes" id="UP000320593"/>
    </source>
</evidence>
<dbReference type="EMBL" id="VLLF01000001">
    <property type="protein sequence ID" value="TWI93425.1"/>
    <property type="molecule type" value="Genomic_DNA"/>
</dbReference>
<feature type="region of interest" description="Disordered" evidence="1">
    <location>
        <begin position="1"/>
        <end position="139"/>
    </location>
</feature>
<dbReference type="RefSeq" id="WP_145340905.1">
    <property type="nucleotide sequence ID" value="NZ_SMLY01000062.1"/>
</dbReference>